<evidence type="ECO:0000313" key="1">
    <source>
        <dbReference type="EMBL" id="WRS39160.1"/>
    </source>
</evidence>
<dbReference type="EMBL" id="CP141769">
    <property type="protein sequence ID" value="WRS39160.1"/>
    <property type="molecule type" value="Genomic_DNA"/>
</dbReference>
<dbReference type="PANTHER" id="PTHR43747:SF1">
    <property type="entry name" value="SLR1998 PROTEIN"/>
    <property type="match status" value="1"/>
</dbReference>
<dbReference type="Proteomes" id="UP001334732">
    <property type="component" value="Chromosome"/>
</dbReference>
<keyword evidence="2" id="KW-1185">Reference proteome</keyword>
<gene>
    <name evidence="1" type="ORF">VA613_14290</name>
</gene>
<dbReference type="SUPFAM" id="SSF51905">
    <property type="entry name" value="FAD/NAD(P)-binding domain"/>
    <property type="match status" value="1"/>
</dbReference>
<name>A0ABZ1CJL4_9PROT</name>
<dbReference type="Gene3D" id="3.50.50.60">
    <property type="entry name" value="FAD/NAD(P)-binding domain"/>
    <property type="match status" value="1"/>
</dbReference>
<organism evidence="1 2">
    <name type="scientific">Thiobacillus sedimenti</name>
    <dbReference type="NCBI Taxonomy" id="3110231"/>
    <lineage>
        <taxon>Bacteria</taxon>
        <taxon>Pseudomonadati</taxon>
        <taxon>Pseudomonadota</taxon>
        <taxon>Betaproteobacteria</taxon>
        <taxon>Nitrosomonadales</taxon>
        <taxon>Thiobacillaceae</taxon>
        <taxon>Thiobacillus</taxon>
    </lineage>
</organism>
<reference evidence="1 2" key="1">
    <citation type="submission" date="2023-12" db="EMBL/GenBank/DDBJ databases">
        <title>Thiobacillus sedimentum sp. nov., a chemolithoautotrophic sulfur-oxidizing bacterium isolated from freshwater sediment.</title>
        <authorList>
            <person name="Luo J."/>
            <person name="Dai C."/>
        </authorList>
    </citation>
    <scope>NUCLEOTIDE SEQUENCE [LARGE SCALE GENOMIC DNA]</scope>
    <source>
        <strain evidence="1 2">SCUT-2</strain>
    </source>
</reference>
<dbReference type="PANTHER" id="PTHR43747">
    <property type="entry name" value="FAD-BINDING PROTEIN"/>
    <property type="match status" value="1"/>
</dbReference>
<accession>A0ABZ1CJL4</accession>
<dbReference type="InterPro" id="IPR050816">
    <property type="entry name" value="Flavin-dep_Halogenase_NPB"/>
</dbReference>
<sequence length="444" mass="50612">MEQQIQQGERRRCDVLVIGGGPAGSTVAPLLAEKGYHVVLLEKARHPRFHIGESLLPANLPLFERLGIADEVKAIGMEKWAAEFVSPYHDATQVFHFADAWDKSMPYAYQVKRAEFDDVLIRNAARKGAEVHQGCRVQAVDFQPDDRVVVRARHDDGREEAWQARFVVDASGRDTFLANRFQIKHRNPRHNSSAVYSHFAHARRHEGQAEGNITIFWFDHGWFWFIPMMNDTTSVGMVTWPYHMKTKGARSLRQFLLDNVATCPELAERLQDAKLITEVEATGNFSYVAERTHGPNYLMLGDAYAFIDPVFSSGVWLAMHSGVIGAETLDACLKNPAAAPAALKRFDAKMKHGPKQFSWFIYRVTNPIMRDFFMGPKNVFRVKEALLSVLAGDIFDRTPIWRSVWVFKALYYAANVFQPQRALAAWKQRRFNIRKVDDPALYNA</sequence>
<dbReference type="GO" id="GO:0016491">
    <property type="term" value="F:oxidoreductase activity"/>
    <property type="evidence" value="ECO:0007669"/>
    <property type="project" value="UniProtKB-KW"/>
</dbReference>
<dbReference type="RefSeq" id="WP_324779692.1">
    <property type="nucleotide sequence ID" value="NZ_CP141769.1"/>
</dbReference>
<dbReference type="PRINTS" id="PR00420">
    <property type="entry name" value="RNGMNOXGNASE"/>
</dbReference>
<dbReference type="EC" id="1.-.-.-" evidence="1"/>
<keyword evidence="1" id="KW-0560">Oxidoreductase</keyword>
<dbReference type="InterPro" id="IPR036188">
    <property type="entry name" value="FAD/NAD-bd_sf"/>
</dbReference>
<evidence type="ECO:0000313" key="2">
    <source>
        <dbReference type="Proteomes" id="UP001334732"/>
    </source>
</evidence>
<dbReference type="Pfam" id="PF04820">
    <property type="entry name" value="Trp_halogenase"/>
    <property type="match status" value="2"/>
</dbReference>
<dbReference type="InterPro" id="IPR006905">
    <property type="entry name" value="Flavin_halogenase"/>
</dbReference>
<protein>
    <submittedName>
        <fullName evidence="1">NAD(P)/FAD-dependent oxidoreductase</fullName>
        <ecNumber evidence="1">1.-.-.-</ecNumber>
    </submittedName>
</protein>
<proteinExistence type="predicted"/>